<keyword evidence="3" id="KW-1185">Reference proteome</keyword>
<dbReference type="InterPro" id="IPR011049">
    <property type="entry name" value="Serralysin-like_metalloprot_C"/>
</dbReference>
<reference evidence="2" key="1">
    <citation type="submission" date="2022-03" db="EMBL/GenBank/DDBJ databases">
        <title>Draft genome sequence of Aduncisulcus paluster, a free-living microaerophilic Fornicata.</title>
        <authorList>
            <person name="Yuyama I."/>
            <person name="Kume K."/>
            <person name="Tamura T."/>
            <person name="Inagaki Y."/>
            <person name="Hashimoto T."/>
        </authorList>
    </citation>
    <scope>NUCLEOTIDE SEQUENCE</scope>
    <source>
        <strain evidence="2">NY0171</strain>
    </source>
</reference>
<comment type="caution">
    <text evidence="2">The sequence shown here is derived from an EMBL/GenBank/DDBJ whole genome shotgun (WGS) entry which is preliminary data.</text>
</comment>
<evidence type="ECO:0000313" key="2">
    <source>
        <dbReference type="EMBL" id="GKT37883.1"/>
    </source>
</evidence>
<dbReference type="Pfam" id="PF00353">
    <property type="entry name" value="HemolysinCabind"/>
    <property type="match status" value="3"/>
</dbReference>
<feature type="non-terminal residue" evidence="2">
    <location>
        <position position="141"/>
    </location>
</feature>
<accession>A0ABQ5KZQ4</accession>
<dbReference type="SUPFAM" id="SSF51120">
    <property type="entry name" value="beta-Roll"/>
    <property type="match status" value="1"/>
</dbReference>
<evidence type="ECO:0000256" key="1">
    <source>
        <dbReference type="SAM" id="MobiDB-lite"/>
    </source>
</evidence>
<evidence type="ECO:0000313" key="3">
    <source>
        <dbReference type="Proteomes" id="UP001057375"/>
    </source>
</evidence>
<feature type="region of interest" description="Disordered" evidence="1">
    <location>
        <begin position="1"/>
        <end position="20"/>
    </location>
</feature>
<organism evidence="2 3">
    <name type="scientific">Aduncisulcus paluster</name>
    <dbReference type="NCBI Taxonomy" id="2918883"/>
    <lineage>
        <taxon>Eukaryota</taxon>
        <taxon>Metamonada</taxon>
        <taxon>Carpediemonas-like organisms</taxon>
        <taxon>Aduncisulcus</taxon>
    </lineage>
</organism>
<dbReference type="Proteomes" id="UP001057375">
    <property type="component" value="Unassembled WGS sequence"/>
</dbReference>
<proteinExistence type="predicted"/>
<sequence length="141" mass="14983">AGEDMLNGGAGNNYLDGGSGENHETDFASFDGLEHGVTVDLSNKNDTGEVTVITDDDDNTQDVLVNIEGVIGTNYADTLVGDEGVNRFNPLINSDYDGSNMESIDGGDGSDRIQFENIDYSVDITLKQSESSYAELKDGST</sequence>
<protein>
    <submittedName>
        <fullName evidence="2">FecR domain-containing protein</fullName>
    </submittedName>
</protein>
<dbReference type="EMBL" id="BQXS01005397">
    <property type="protein sequence ID" value="GKT37883.1"/>
    <property type="molecule type" value="Genomic_DNA"/>
</dbReference>
<name>A0ABQ5KZQ4_9EUKA</name>
<feature type="non-terminal residue" evidence="2">
    <location>
        <position position="1"/>
    </location>
</feature>
<dbReference type="InterPro" id="IPR001343">
    <property type="entry name" value="Hemolysn_Ca-bd"/>
</dbReference>
<gene>
    <name evidence="2" type="ORF">ADUPG1_003821</name>
</gene>